<keyword evidence="2" id="KW-1185">Reference proteome</keyword>
<comment type="caution">
    <text evidence="1">The sequence shown here is derived from an EMBL/GenBank/DDBJ whole genome shotgun (WGS) entry which is preliminary data.</text>
</comment>
<dbReference type="AlphaFoldDB" id="A0A081B9G1"/>
<reference evidence="1 2" key="1">
    <citation type="submission" date="2014-07" db="EMBL/GenBank/DDBJ databases">
        <title>Tepidicaulis marinum gen. nov., sp. nov., a novel marine bacterium denitrifying nitrate to nitrous oxide strictly under microaerobic conditions.</title>
        <authorList>
            <person name="Takeuchi M."/>
            <person name="Yamagishi T."/>
            <person name="Kamagata Y."/>
            <person name="Oshima K."/>
            <person name="Hattori M."/>
            <person name="Katayama T."/>
            <person name="Hanada S."/>
            <person name="Tamaki H."/>
            <person name="Marumo K."/>
            <person name="Maeda H."/>
            <person name="Nedachi M."/>
            <person name="Iwasaki W."/>
            <person name="Suwa Y."/>
            <person name="Sakata S."/>
        </authorList>
    </citation>
    <scope>NUCLEOTIDE SEQUENCE [LARGE SCALE GENOMIC DNA]</scope>
    <source>
        <strain evidence="1 2">MA2</strain>
    </source>
</reference>
<gene>
    <name evidence="1" type="ORF">M2A_1178</name>
</gene>
<evidence type="ECO:0000313" key="2">
    <source>
        <dbReference type="Proteomes" id="UP000028702"/>
    </source>
</evidence>
<dbReference type="Proteomes" id="UP000028702">
    <property type="component" value="Unassembled WGS sequence"/>
</dbReference>
<dbReference type="EMBL" id="BBIO01000004">
    <property type="protein sequence ID" value="GAK44679.1"/>
    <property type="molecule type" value="Genomic_DNA"/>
</dbReference>
<protein>
    <submittedName>
        <fullName evidence="1">Uncharacterized protein</fullName>
    </submittedName>
</protein>
<proteinExistence type="predicted"/>
<organism evidence="1 2">
    <name type="scientific">Tepidicaulis marinus</name>
    <dbReference type="NCBI Taxonomy" id="1333998"/>
    <lineage>
        <taxon>Bacteria</taxon>
        <taxon>Pseudomonadati</taxon>
        <taxon>Pseudomonadota</taxon>
        <taxon>Alphaproteobacteria</taxon>
        <taxon>Hyphomicrobiales</taxon>
        <taxon>Parvibaculaceae</taxon>
        <taxon>Tepidicaulis</taxon>
    </lineage>
</organism>
<name>A0A081B9G1_9HYPH</name>
<evidence type="ECO:0000313" key="1">
    <source>
        <dbReference type="EMBL" id="GAK44679.1"/>
    </source>
</evidence>
<accession>A0A081B9G1</accession>
<sequence>MSDLPPIKLPPISGPSIEECDYVLGVYMRKWGQVEMAVASLIRKLLDTDITTSQIVIRALNNMQAQREMAAELGRHRLKKADQENLERLLEKLKKAATRRNRIIHGTWILQIEMGPKPRPKPLTAKSAKWYRIYHPSQVSEQKALMGGKSEKLKANYTFWPDQIRKDAKDADNLAKKINELAEKVSLQPPSVPQPQEW</sequence>
<dbReference type="RefSeq" id="WP_045444320.1">
    <property type="nucleotide sequence ID" value="NZ_BBIO01000004.1"/>
</dbReference>